<feature type="compositionally biased region" description="Polar residues" evidence="1">
    <location>
        <begin position="93"/>
        <end position="127"/>
    </location>
</feature>
<comment type="caution">
    <text evidence="2">The sequence shown here is derived from an EMBL/GenBank/DDBJ whole genome shotgun (WGS) entry which is preliminary data.</text>
</comment>
<organism evidence="2 3">
    <name type="scientific">Elasticomyces elasticus</name>
    <dbReference type="NCBI Taxonomy" id="574655"/>
    <lineage>
        <taxon>Eukaryota</taxon>
        <taxon>Fungi</taxon>
        <taxon>Dikarya</taxon>
        <taxon>Ascomycota</taxon>
        <taxon>Pezizomycotina</taxon>
        <taxon>Dothideomycetes</taxon>
        <taxon>Dothideomycetidae</taxon>
        <taxon>Mycosphaerellales</taxon>
        <taxon>Teratosphaeriaceae</taxon>
        <taxon>Elasticomyces</taxon>
    </lineage>
</organism>
<name>A0AAN7WD04_9PEZI</name>
<evidence type="ECO:0000256" key="1">
    <source>
        <dbReference type="SAM" id="MobiDB-lite"/>
    </source>
</evidence>
<evidence type="ECO:0000313" key="3">
    <source>
        <dbReference type="Proteomes" id="UP001310594"/>
    </source>
</evidence>
<sequence length="212" mass="22975">MIDSEASHYSSSPQPPAAPAYQLPATGSPTDTPQQLSKSLQQASLPTAGLPPSRQPHLISEALRASSYSMIPTPTKRSPVAAPRRYSALPISSPDTNSSEDATGPSTPDSNTPSLTLGASPATSNTEDVFESESDADDHGQGPFSRAEWDQRFQNTMKVVRRVLQQYDLQAKTGRKEKRAVGRMAPGELYKAIRLRHKDLRCCRSPSIGSNW</sequence>
<reference evidence="2" key="1">
    <citation type="submission" date="2023-08" db="EMBL/GenBank/DDBJ databases">
        <title>Black Yeasts Isolated from many extreme environments.</title>
        <authorList>
            <person name="Coleine C."/>
            <person name="Stajich J.E."/>
            <person name="Selbmann L."/>
        </authorList>
    </citation>
    <scope>NUCLEOTIDE SEQUENCE</scope>
    <source>
        <strain evidence="2">CCFEE 5810</strain>
    </source>
</reference>
<feature type="region of interest" description="Disordered" evidence="1">
    <location>
        <begin position="1"/>
        <end position="148"/>
    </location>
</feature>
<feature type="compositionally biased region" description="Polar residues" evidence="1">
    <location>
        <begin position="66"/>
        <end position="76"/>
    </location>
</feature>
<protein>
    <submittedName>
        <fullName evidence="2">Uncharacterized protein</fullName>
    </submittedName>
</protein>
<dbReference type="EMBL" id="JAVRQU010000001">
    <property type="protein sequence ID" value="KAK5708053.1"/>
    <property type="molecule type" value="Genomic_DNA"/>
</dbReference>
<accession>A0AAN7WD04</accession>
<dbReference type="AlphaFoldDB" id="A0AAN7WD04"/>
<feature type="compositionally biased region" description="Low complexity" evidence="1">
    <location>
        <begin position="34"/>
        <end position="45"/>
    </location>
</feature>
<proteinExistence type="predicted"/>
<dbReference type="Proteomes" id="UP001310594">
    <property type="component" value="Unassembled WGS sequence"/>
</dbReference>
<gene>
    <name evidence="2" type="ORF">LTR97_000593</name>
</gene>
<evidence type="ECO:0000313" key="2">
    <source>
        <dbReference type="EMBL" id="KAK5708053.1"/>
    </source>
</evidence>